<protein>
    <submittedName>
        <fullName evidence="1">Uncharacterized protein</fullName>
    </submittedName>
</protein>
<organism evidence="1 2">
    <name type="scientific">Hyalomma asiaticum</name>
    <name type="common">Tick</name>
    <dbReference type="NCBI Taxonomy" id="266040"/>
    <lineage>
        <taxon>Eukaryota</taxon>
        <taxon>Metazoa</taxon>
        <taxon>Ecdysozoa</taxon>
        <taxon>Arthropoda</taxon>
        <taxon>Chelicerata</taxon>
        <taxon>Arachnida</taxon>
        <taxon>Acari</taxon>
        <taxon>Parasitiformes</taxon>
        <taxon>Ixodida</taxon>
        <taxon>Ixodoidea</taxon>
        <taxon>Ixodidae</taxon>
        <taxon>Hyalomminae</taxon>
        <taxon>Hyalomma</taxon>
    </lineage>
</organism>
<dbReference type="EMBL" id="CM023483">
    <property type="protein sequence ID" value="KAH6934808.1"/>
    <property type="molecule type" value="Genomic_DNA"/>
</dbReference>
<comment type="caution">
    <text evidence="1">The sequence shown here is derived from an EMBL/GenBank/DDBJ whole genome shotgun (WGS) entry which is preliminary data.</text>
</comment>
<proteinExistence type="predicted"/>
<accession>A0ACB7SJB8</accession>
<dbReference type="Proteomes" id="UP000821845">
    <property type="component" value="Chromosome 3"/>
</dbReference>
<gene>
    <name evidence="1" type="ORF">HPB50_001002</name>
</gene>
<evidence type="ECO:0000313" key="1">
    <source>
        <dbReference type="EMBL" id="KAH6934808.1"/>
    </source>
</evidence>
<evidence type="ECO:0000313" key="2">
    <source>
        <dbReference type="Proteomes" id="UP000821845"/>
    </source>
</evidence>
<keyword evidence="2" id="KW-1185">Reference proteome</keyword>
<name>A0ACB7SJB8_HYAAI</name>
<reference evidence="1" key="1">
    <citation type="submission" date="2020-05" db="EMBL/GenBank/DDBJ databases">
        <title>Large-scale comparative analyses of tick genomes elucidate their genetic diversity and vector capacities.</title>
        <authorList>
            <person name="Jia N."/>
            <person name="Wang J."/>
            <person name="Shi W."/>
            <person name="Du L."/>
            <person name="Sun Y."/>
            <person name="Zhan W."/>
            <person name="Jiang J."/>
            <person name="Wang Q."/>
            <person name="Zhang B."/>
            <person name="Ji P."/>
            <person name="Sakyi L.B."/>
            <person name="Cui X."/>
            <person name="Yuan T."/>
            <person name="Jiang B."/>
            <person name="Yang W."/>
            <person name="Lam T.T.-Y."/>
            <person name="Chang Q."/>
            <person name="Ding S."/>
            <person name="Wang X."/>
            <person name="Zhu J."/>
            <person name="Ruan X."/>
            <person name="Zhao L."/>
            <person name="Wei J."/>
            <person name="Que T."/>
            <person name="Du C."/>
            <person name="Cheng J."/>
            <person name="Dai P."/>
            <person name="Han X."/>
            <person name="Huang E."/>
            <person name="Gao Y."/>
            <person name="Liu J."/>
            <person name="Shao H."/>
            <person name="Ye R."/>
            <person name="Li L."/>
            <person name="Wei W."/>
            <person name="Wang X."/>
            <person name="Wang C."/>
            <person name="Yang T."/>
            <person name="Huo Q."/>
            <person name="Li W."/>
            <person name="Guo W."/>
            <person name="Chen H."/>
            <person name="Zhou L."/>
            <person name="Ni X."/>
            <person name="Tian J."/>
            <person name="Zhou Y."/>
            <person name="Sheng Y."/>
            <person name="Liu T."/>
            <person name="Pan Y."/>
            <person name="Xia L."/>
            <person name="Li J."/>
            <person name="Zhao F."/>
            <person name="Cao W."/>
        </authorList>
    </citation>
    <scope>NUCLEOTIDE SEQUENCE</scope>
    <source>
        <strain evidence="1">Hyas-2018</strain>
    </source>
</reference>
<sequence length="138" mass="14456">MGLNRVRANAQNGLPNRVSVVGLVSHVGRHAPAACRATAAVTGGRHGRQAARVGQLHAEASAPYVSQARKRAGPGPAANAFRRRRNADFLEAAGVFAAARTPNVLARPRLAGGEGGTTPRSPRGPFVVEHRKEPRFCG</sequence>